<feature type="domain" description="C-type lectin" evidence="20">
    <location>
        <begin position="2628"/>
        <end position="2742"/>
    </location>
</feature>
<dbReference type="FunFam" id="2.10.25.10:FF:000006">
    <property type="entry name" value="Versican core protein-like isoform 1"/>
    <property type="match status" value="1"/>
</dbReference>
<evidence type="ECO:0000256" key="14">
    <source>
        <dbReference type="ARBA" id="ARBA00043896"/>
    </source>
</evidence>
<dbReference type="InterPro" id="IPR050691">
    <property type="entry name" value="Hyaluronan_bind_Proteoglycan"/>
</dbReference>
<feature type="domain" description="EGF-like" evidence="19">
    <location>
        <begin position="2541"/>
        <end position="2577"/>
    </location>
</feature>
<dbReference type="FunFam" id="2.10.70.10:FF:000003">
    <property type="entry name" value="Versican core protein"/>
    <property type="match status" value="1"/>
</dbReference>
<evidence type="ECO:0000256" key="11">
    <source>
        <dbReference type="ARBA" id="ARBA00023180"/>
    </source>
</evidence>
<keyword evidence="11" id="KW-0325">Glycoprotein</keyword>
<dbReference type="InterPro" id="IPR016187">
    <property type="entry name" value="CTDL_fold"/>
</dbReference>
<evidence type="ECO:0000256" key="3">
    <source>
        <dbReference type="ARBA" id="ARBA00022525"/>
    </source>
</evidence>
<dbReference type="PROSITE" id="PS01186">
    <property type="entry name" value="EGF_2"/>
    <property type="match status" value="1"/>
</dbReference>
<feature type="compositionally biased region" description="Polar residues" evidence="18">
    <location>
        <begin position="1580"/>
        <end position="1592"/>
    </location>
</feature>
<dbReference type="PROSITE" id="PS50923">
    <property type="entry name" value="SUSHI"/>
    <property type="match status" value="1"/>
</dbReference>
<dbReference type="PROSITE" id="PS01187">
    <property type="entry name" value="EGF_CA"/>
    <property type="match status" value="1"/>
</dbReference>
<feature type="compositionally biased region" description="Low complexity" evidence="18">
    <location>
        <begin position="2375"/>
        <end position="2386"/>
    </location>
</feature>
<feature type="disulfide bond" evidence="17">
    <location>
        <begin position="2769"/>
        <end position="2812"/>
    </location>
</feature>
<keyword evidence="8" id="KW-0677">Repeat</keyword>
<keyword evidence="23" id="KW-1185">Reference proteome</keyword>
<comment type="caution">
    <text evidence="16">Lacks conserved residue(s) required for the propagation of feature annotation.</text>
</comment>
<feature type="compositionally biased region" description="Basic and acidic residues" evidence="18">
    <location>
        <begin position="2015"/>
        <end position="2024"/>
    </location>
</feature>
<keyword evidence="6 17" id="KW-0768">Sushi</keyword>
<feature type="domain" description="Sushi" evidence="21">
    <location>
        <begin position="2767"/>
        <end position="2827"/>
    </location>
</feature>
<feature type="region of interest" description="Disordered" evidence="18">
    <location>
        <begin position="2418"/>
        <end position="2439"/>
    </location>
</feature>
<dbReference type="Proteomes" id="UP001557470">
    <property type="component" value="Unassembled WGS sequence"/>
</dbReference>
<feature type="compositionally biased region" description="Polar residues" evidence="18">
    <location>
        <begin position="2083"/>
        <end position="2106"/>
    </location>
</feature>
<dbReference type="PROSITE" id="PS00010">
    <property type="entry name" value="ASX_HYDROXYL"/>
    <property type="match status" value="1"/>
</dbReference>
<evidence type="ECO:0000256" key="10">
    <source>
        <dbReference type="ARBA" id="ARBA00023157"/>
    </source>
</evidence>
<dbReference type="Gene3D" id="2.10.70.10">
    <property type="entry name" value="Complement Module, domain 1"/>
    <property type="match status" value="1"/>
</dbReference>
<dbReference type="CDD" id="cd00054">
    <property type="entry name" value="EGF_CA"/>
    <property type="match status" value="2"/>
</dbReference>
<evidence type="ECO:0000313" key="23">
    <source>
        <dbReference type="Proteomes" id="UP001557470"/>
    </source>
</evidence>
<evidence type="ECO:0000313" key="22">
    <source>
        <dbReference type="EMBL" id="KAL0979750.1"/>
    </source>
</evidence>
<feature type="region of interest" description="Disordered" evidence="18">
    <location>
        <begin position="1"/>
        <end position="56"/>
    </location>
</feature>
<evidence type="ECO:0000256" key="13">
    <source>
        <dbReference type="ARBA" id="ARBA00023290"/>
    </source>
</evidence>
<dbReference type="SMART" id="SM00034">
    <property type="entry name" value="CLECT"/>
    <property type="match status" value="1"/>
</dbReference>
<reference evidence="22 23" key="1">
    <citation type="submission" date="2024-06" db="EMBL/GenBank/DDBJ databases">
        <authorList>
            <person name="Pan Q."/>
            <person name="Wen M."/>
            <person name="Jouanno E."/>
            <person name="Zahm M."/>
            <person name="Klopp C."/>
            <person name="Cabau C."/>
            <person name="Louis A."/>
            <person name="Berthelot C."/>
            <person name="Parey E."/>
            <person name="Roest Crollius H."/>
            <person name="Montfort J."/>
            <person name="Robinson-Rechavi M."/>
            <person name="Bouchez O."/>
            <person name="Lampietro C."/>
            <person name="Lopez Roques C."/>
            <person name="Donnadieu C."/>
            <person name="Postlethwait J."/>
            <person name="Bobe J."/>
            <person name="Verreycken H."/>
            <person name="Guiguen Y."/>
        </authorList>
    </citation>
    <scope>NUCLEOTIDE SEQUENCE [LARGE SCALE GENOMIC DNA]</scope>
    <source>
        <strain evidence="22">Up_M1</strain>
        <tissue evidence="22">Testis</tissue>
    </source>
</reference>
<keyword evidence="7" id="KW-0732">Signal</keyword>
<dbReference type="Pfam" id="PF00008">
    <property type="entry name" value="EGF"/>
    <property type="match status" value="1"/>
</dbReference>
<feature type="compositionally biased region" description="Basic residues" evidence="18">
    <location>
        <begin position="2860"/>
        <end position="2880"/>
    </location>
</feature>
<evidence type="ECO:0000256" key="16">
    <source>
        <dbReference type="PROSITE-ProRule" id="PRU00076"/>
    </source>
</evidence>
<comment type="function">
    <text evidence="14">May play a role in intercellular signaling and in connecting cells with the extracellular matrix. May take part in the regulation of cell motility, growth and differentiation. Binds hyaluronic acid.</text>
</comment>
<dbReference type="SUPFAM" id="SSF56436">
    <property type="entry name" value="C-type lectin-like"/>
    <property type="match status" value="1"/>
</dbReference>
<evidence type="ECO:0000256" key="4">
    <source>
        <dbReference type="ARBA" id="ARBA00022530"/>
    </source>
</evidence>
<dbReference type="InterPro" id="IPR001881">
    <property type="entry name" value="EGF-like_Ca-bd_dom"/>
</dbReference>
<dbReference type="Pfam" id="PF00084">
    <property type="entry name" value="Sushi"/>
    <property type="match status" value="1"/>
</dbReference>
<feature type="region of interest" description="Disordered" evidence="18">
    <location>
        <begin position="476"/>
        <end position="496"/>
    </location>
</feature>
<dbReference type="Gene3D" id="3.10.100.10">
    <property type="entry name" value="Mannose-Binding Protein A, subunit A"/>
    <property type="match status" value="1"/>
</dbReference>
<evidence type="ECO:0000256" key="5">
    <source>
        <dbReference type="ARBA" id="ARBA00022536"/>
    </source>
</evidence>
<keyword evidence="13" id="KW-0373">Hyaluronic acid</keyword>
<dbReference type="GO" id="GO:0005540">
    <property type="term" value="F:hyaluronic acid binding"/>
    <property type="evidence" value="ECO:0007669"/>
    <property type="project" value="UniProtKB-KW"/>
</dbReference>
<dbReference type="EMBL" id="JAGEUA010000005">
    <property type="protein sequence ID" value="KAL0979750.1"/>
    <property type="molecule type" value="Genomic_DNA"/>
</dbReference>
<feature type="compositionally biased region" description="Polar residues" evidence="18">
    <location>
        <begin position="944"/>
        <end position="985"/>
    </location>
</feature>
<feature type="disulfide bond" evidence="17">
    <location>
        <begin position="2798"/>
        <end position="2825"/>
    </location>
</feature>
<protein>
    <recommendedName>
        <fullName evidence="15">PG-M</fullName>
    </recommendedName>
</protein>
<dbReference type="InterPro" id="IPR000436">
    <property type="entry name" value="Sushi_SCR_CCP_dom"/>
</dbReference>
<evidence type="ECO:0000256" key="18">
    <source>
        <dbReference type="SAM" id="MobiDB-lite"/>
    </source>
</evidence>
<comment type="caution">
    <text evidence="22">The sequence shown here is derived from an EMBL/GenBank/DDBJ whole genome shotgun (WGS) entry which is preliminary data.</text>
</comment>
<keyword evidence="5 16" id="KW-0245">EGF-like domain</keyword>
<keyword evidence="4" id="KW-0272">Extracellular matrix</keyword>
<evidence type="ECO:0000256" key="12">
    <source>
        <dbReference type="ARBA" id="ARBA00023273"/>
    </source>
</evidence>
<accession>A0ABD0WX34</accession>
<feature type="region of interest" description="Disordered" evidence="18">
    <location>
        <begin position="2061"/>
        <end position="2106"/>
    </location>
</feature>
<feature type="compositionally biased region" description="Polar residues" evidence="18">
    <location>
        <begin position="1982"/>
        <end position="2005"/>
    </location>
</feature>
<dbReference type="FunFam" id="3.10.100.10:FF:000003">
    <property type="entry name" value="Versican core protein"/>
    <property type="match status" value="1"/>
</dbReference>
<name>A0ABD0WX34_UMBPY</name>
<evidence type="ECO:0000259" key="20">
    <source>
        <dbReference type="PROSITE" id="PS50041"/>
    </source>
</evidence>
<feature type="region of interest" description="Disordered" evidence="18">
    <location>
        <begin position="2854"/>
        <end position="2880"/>
    </location>
</feature>
<dbReference type="InterPro" id="IPR000742">
    <property type="entry name" value="EGF"/>
</dbReference>
<evidence type="ECO:0000256" key="7">
    <source>
        <dbReference type="ARBA" id="ARBA00022729"/>
    </source>
</evidence>
<dbReference type="PROSITE" id="PS00615">
    <property type="entry name" value="C_TYPE_LECTIN_1"/>
    <property type="match status" value="1"/>
</dbReference>
<keyword evidence="9" id="KW-0106">Calcium</keyword>
<comment type="subcellular location">
    <subcellularLocation>
        <location evidence="1">Cell projection</location>
    </subcellularLocation>
    <subcellularLocation>
        <location evidence="2">Secreted</location>
        <location evidence="2">Extracellular space</location>
        <location evidence="2">Extracellular matrix</location>
    </subcellularLocation>
</comment>
<gene>
    <name evidence="22" type="ORF">UPYG_G00189150</name>
</gene>
<feature type="region of interest" description="Disordered" evidence="18">
    <location>
        <begin position="744"/>
        <end position="1007"/>
    </location>
</feature>
<evidence type="ECO:0000256" key="15">
    <source>
        <dbReference type="ARBA" id="ARBA00044266"/>
    </source>
</evidence>
<feature type="compositionally biased region" description="Polar residues" evidence="18">
    <location>
        <begin position="869"/>
        <end position="889"/>
    </location>
</feature>
<evidence type="ECO:0000256" key="2">
    <source>
        <dbReference type="ARBA" id="ARBA00004498"/>
    </source>
</evidence>
<evidence type="ECO:0000256" key="1">
    <source>
        <dbReference type="ARBA" id="ARBA00004316"/>
    </source>
</evidence>
<evidence type="ECO:0000256" key="17">
    <source>
        <dbReference type="PROSITE-ProRule" id="PRU00302"/>
    </source>
</evidence>
<feature type="compositionally biased region" description="Basic and acidic residues" evidence="18">
    <location>
        <begin position="2066"/>
        <end position="2082"/>
    </location>
</feature>
<dbReference type="SUPFAM" id="SSF57196">
    <property type="entry name" value="EGF/Laminin"/>
    <property type="match status" value="1"/>
</dbReference>
<feature type="region of interest" description="Disordered" evidence="18">
    <location>
        <begin position="1538"/>
        <end position="1600"/>
    </location>
</feature>
<dbReference type="InterPro" id="IPR001304">
    <property type="entry name" value="C-type_lectin-like"/>
</dbReference>
<dbReference type="CDD" id="cd00033">
    <property type="entry name" value="CCP"/>
    <property type="match status" value="1"/>
</dbReference>
<feature type="compositionally biased region" description="Polar residues" evidence="18">
    <location>
        <begin position="813"/>
        <end position="842"/>
    </location>
</feature>
<evidence type="ECO:0000256" key="8">
    <source>
        <dbReference type="ARBA" id="ARBA00022737"/>
    </source>
</evidence>
<keyword evidence="12" id="KW-0966">Cell projection</keyword>
<feature type="region of interest" description="Disordered" evidence="18">
    <location>
        <begin position="2365"/>
        <end position="2390"/>
    </location>
</feature>
<feature type="region of interest" description="Disordered" evidence="18">
    <location>
        <begin position="1966"/>
        <end position="2034"/>
    </location>
</feature>
<keyword evidence="3" id="KW-0964">Secreted</keyword>
<dbReference type="InterPro" id="IPR033987">
    <property type="entry name" value="CSPG_CTLD"/>
</dbReference>
<organism evidence="22 23">
    <name type="scientific">Umbra pygmaea</name>
    <name type="common">Eastern mudminnow</name>
    <dbReference type="NCBI Taxonomy" id="75934"/>
    <lineage>
        <taxon>Eukaryota</taxon>
        <taxon>Metazoa</taxon>
        <taxon>Chordata</taxon>
        <taxon>Craniata</taxon>
        <taxon>Vertebrata</taxon>
        <taxon>Euteleostomi</taxon>
        <taxon>Actinopterygii</taxon>
        <taxon>Neopterygii</taxon>
        <taxon>Teleostei</taxon>
        <taxon>Protacanthopterygii</taxon>
        <taxon>Esociformes</taxon>
        <taxon>Umbridae</taxon>
        <taxon>Umbra</taxon>
    </lineage>
</organism>
<dbReference type="CDD" id="cd03588">
    <property type="entry name" value="CLECT_CSPGs"/>
    <property type="match status" value="1"/>
</dbReference>
<dbReference type="SMART" id="SM00181">
    <property type="entry name" value="EGF"/>
    <property type="match status" value="2"/>
</dbReference>
<evidence type="ECO:0000256" key="9">
    <source>
        <dbReference type="ARBA" id="ARBA00022837"/>
    </source>
</evidence>
<dbReference type="PANTHER" id="PTHR22804">
    <property type="entry name" value="AGGRECAN/VERSICAN PROTEOGLYCAN"/>
    <property type="match status" value="1"/>
</dbReference>
<dbReference type="InterPro" id="IPR000152">
    <property type="entry name" value="EGF-type_Asp/Asn_hydroxyl_site"/>
</dbReference>
<dbReference type="Gene3D" id="2.10.25.10">
    <property type="entry name" value="Laminin"/>
    <property type="match status" value="2"/>
</dbReference>
<feature type="region of interest" description="Disordered" evidence="18">
    <location>
        <begin position="180"/>
        <end position="206"/>
    </location>
</feature>
<dbReference type="InterPro" id="IPR035976">
    <property type="entry name" value="Sushi/SCR/CCP_sf"/>
</dbReference>
<dbReference type="InterPro" id="IPR016186">
    <property type="entry name" value="C-type_lectin-like/link_sf"/>
</dbReference>
<dbReference type="PANTHER" id="PTHR22804:SF6">
    <property type="entry name" value="VERSICAN CORE PROTEIN"/>
    <property type="match status" value="1"/>
</dbReference>
<feature type="domain" description="EGF-like" evidence="19">
    <location>
        <begin position="2579"/>
        <end position="2615"/>
    </location>
</feature>
<feature type="compositionally biased region" description="Acidic residues" evidence="18">
    <location>
        <begin position="992"/>
        <end position="1001"/>
    </location>
</feature>
<proteinExistence type="predicted"/>
<evidence type="ECO:0000259" key="21">
    <source>
        <dbReference type="PROSITE" id="PS50923"/>
    </source>
</evidence>
<feature type="disulfide bond" evidence="16">
    <location>
        <begin position="2567"/>
        <end position="2576"/>
    </location>
</feature>
<dbReference type="SMART" id="SM00179">
    <property type="entry name" value="EGF_CA"/>
    <property type="match status" value="1"/>
</dbReference>
<dbReference type="SUPFAM" id="SSF57535">
    <property type="entry name" value="Complement control module/SCR domain"/>
    <property type="match status" value="1"/>
</dbReference>
<dbReference type="PROSITE" id="PS50041">
    <property type="entry name" value="C_TYPE_LECTIN_2"/>
    <property type="match status" value="1"/>
</dbReference>
<dbReference type="InterPro" id="IPR018097">
    <property type="entry name" value="EGF_Ca-bd_CS"/>
</dbReference>
<dbReference type="PROSITE" id="PS50026">
    <property type="entry name" value="EGF_3"/>
    <property type="match status" value="2"/>
</dbReference>
<dbReference type="GO" id="GO:0042995">
    <property type="term" value="C:cell projection"/>
    <property type="evidence" value="ECO:0007669"/>
    <property type="project" value="UniProtKB-SubCell"/>
</dbReference>
<sequence length="2880" mass="311881">MTSSTDSTDEESKDIQTSASVLNITDEGSGDMATDFFTKEEKSTTASSLLSTEHLGPGTLTEAELLKESSSSLLNTVTDHRVESMGTEATVSGMTEEGFIETTESELTKETGMTPRVPIIDDTQASSILDMFTNDTATTALPSLFSTTQPIQRVQTTTHESATVETSEIAISAEYSLYSTEKPTSMSEPTAQAESDSTSVNETATPDTKMAKSTLASLYYTDKTTSPETGEVTGRPSTTDKSLGTATTGYTVTSTVTSSTDEESKDIQTSVSVLNITDEGSGDLSTDFFTKEQKSTTASSLLSTEHLGPGTLTEAELLKVSSSYHLDTVTDHTVESMGTEATVSGMREEGIIETTKSELTKETGMTPRVPIIDDTQASSIIDMFTNDTATTTLPSLFSTMQPIQRVQTTTHESATVETSEIAISAEYSLYSTEKPTSMSEETAQAESDSTSVHETATPDTKMTKSTLASLYYTGKSTSQETGKVTERPSTTDRSLGTAATGYTVTSIVTSSTAEESKDIQTSTLVLNITDKGLRDMATDLFTKEQKSTTASALLSTEHLGRGTLTKTELLKESSSSLSDTITDHTVKTMGTEATVSGMTAEGFIETTISELTKETELTPRVPVIDDTQASSIIDMFTNDRATTNLPSPFNTMQPIQRVQSTTHDSATFETSEITISADYSLYSTKNPTSRSEETARAESDSTSIYVTATPDTMIAKTTLASLYYRDKSTTSIEQGIEHPRALSQVTHVPSSHTDPEGSGNFAINDDEELSPPEGSAEGSAWPPVETTTKQQDRFTDETEITETEDSSKAPSVASMQRVESTSAQSPLLSSTAEPLYSATASWPKQDVGDFTEPSTSQIEATKDDRSDVDTFTSAPEDQTTGLSSTSKAFVSSDKWTEGSGISLTDDDQEATQAEGSGEEETTTKHQGLFTVATDETEIRESKSTSETADSFTHSQDSTSTPFPLMSSTGTPANVFTESVTEQGSGDTMDPTAEAEETDDDGSGEHIPDILGKVTTTAIQETENTETLKITVTATSLLSVDKSLAMSHETATAKIGKSATTTATSLFNTEKPSPVLTTVSHETATGETAKMFITSHLSLPRTEEPDSSILNLTVTDKDSSVEHTSDIFTKPSVTAAVSSLHGTFKADQVSTPFAKESSTATASSLFITVKSEPVRTKPSSEVSQISISLHSNYSTSKTTGVDEITRQMAFTSREQPATERDTFSEATVRTESILSSTIGIDEESHVSQDTETTISPEETQPMSVVTVRANTNTSERTTNQLYSTEKHQTKIEINKTEDHSTDGDHTVTREHPTVIDNSTVPFRSQSSTFTDIPSVIYQGDTDQQVMISTSTGSQTKTEQSPTMVVHSTKPSTSTVIIFTEARDEDALFSTVTESMTTSSEIVSNDTIIDADNVTIVDLSTPFYPTIFTEEAAGVTAINMTPLSSIETTGESEASGTGYNLPFEHDSMRLSTTLIPPVTVRDVSAGASTDTTSISQEFKDSTTLRTTPLISVSYVSSNIISSSQPSIISIDTTYPTKVSKEEEQLPDQMELSTIQSSTTRESTREGTVKHASQRPVDDLTVGSGTKPSFYSSDKPSFASRLTDTDEEDYSVQTPHMSEDLITTTVYSLSSTKKPTTETDKTKGNIMTASTTSTSLFSTEPQRQIVTTLSQETITDKTKRTPHSMYITKIPSVYAISDVSSKHDESSGDHTIDLFTKESKITTFSPFDSTVKQEKPTTTTMFSLKATAQIQETTPNAQSPFVPASSTAISSSLQLEVSSQVPTTEVVFTDLKGSLKHDRTFSPLSSSVKEDVTGENVAFPVTDIGTAKNGTTASAAVTSALLHKDHELDNETISDWSKVQSIPSIPLTTTSVQSSGDKTPDTLINVYAKPTAVSSLFSTEKSSVISKEILTAEVTDQSVGASVISVIEEAKASPIPHVMTTSREGTEAIFQTDTPSKTDVSITLVFNDTETGSTDQEFSGDKEASMTTQVSPETETHLQSTPATSPISESPIGFTSDKTTDSNKTVHMESTSIGHLGDLTPNVFVTSTIPSVYSTVKSELAMSTAISPKEPKTENEITEETERPSVSDNTEASSVLPSTDLKSSGHQTGQVTTQTIYPVHLNEGTLEPDVMIQFITRFDSKPVMTTPKESIQEAKSEIAFTHGSPTQLSSEETEMHTTSLFLHEYESKAFVDALSTTASSESTYISTTSQLRNDFAISTPDKLEQLKALNQVSPTSGKETVVEDINGPTNVSPVTEELDYGSTLGQVESIPYKVPLPSPTTKEEATTLNIFTTHTLKIESTTSSLQSSSSKGSLDDSSLSLTDLTSTISEENVSMNSAVNPERHLTMEATTSLPVGQKELSDTITGSHTLTTHSDRIGSSGSHSSSGESMTTEKSFIDTIEDTTSPLAEIKTIFLPVVTRTPAPQSKSTGKPPLGKVEASSKKQEAVGEIEEAVIPATQKPTWENPEYTTISSVETQSSTASIIKPHSTFLTVTEEDTLNYDNVSVSTLVEDDTTFNEVETTPLSEAGDDLGHTIVGETFEIAGIHTCTENICINGGSCYKVGNINTCSCAPGYSGDHCETDSDECQSNPCRNGGTCVDGLNFFTCVCLPSYSGLYCEEDTEICEYGWHKFQGHCYKYIPQRRNWDTAERECRLQGAHLTSILSHEEQQFVNRLGHDYQWIGLNDKMYETDFRWTDSTPMQYENWRPNQPDSFFSSGEDCVVMIWHEDGQWNDVPCNYHLTFTCKKGTTIHTAIHSAHHLPIDPCIFSTVACSQPPLVHNARTFGKYKPRYEINALVRYECKNGFIQRHVPTIRCRGDGRWDIPQIACTNPSNYQRAFSRRHSYNLFSSNNFKRRSDDEAARHHFQHRGKRANRSVMRRNRRQ</sequence>
<feature type="region of interest" description="Disordered" evidence="18">
    <location>
        <begin position="224"/>
        <end position="246"/>
    </location>
</feature>
<dbReference type="InterPro" id="IPR018378">
    <property type="entry name" value="C-type_lectin_CS"/>
</dbReference>
<evidence type="ECO:0000259" key="19">
    <source>
        <dbReference type="PROSITE" id="PS50026"/>
    </source>
</evidence>
<dbReference type="Pfam" id="PF00059">
    <property type="entry name" value="Lectin_C"/>
    <property type="match status" value="1"/>
</dbReference>
<dbReference type="SMART" id="SM00032">
    <property type="entry name" value="CCP"/>
    <property type="match status" value="1"/>
</dbReference>
<feature type="disulfide bond" evidence="16">
    <location>
        <begin position="2605"/>
        <end position="2614"/>
    </location>
</feature>
<keyword evidence="10 16" id="KW-1015">Disulfide bond</keyword>
<evidence type="ECO:0000256" key="6">
    <source>
        <dbReference type="ARBA" id="ARBA00022659"/>
    </source>
</evidence>
<feature type="region of interest" description="Disordered" evidence="18">
    <location>
        <begin position="432"/>
        <end position="460"/>
    </location>
</feature>
<dbReference type="PROSITE" id="PS00022">
    <property type="entry name" value="EGF_1"/>
    <property type="match status" value="2"/>
</dbReference>